<accession>A0AAV4QU83</accession>
<organism evidence="1 2">
    <name type="scientific">Caerostris darwini</name>
    <dbReference type="NCBI Taxonomy" id="1538125"/>
    <lineage>
        <taxon>Eukaryota</taxon>
        <taxon>Metazoa</taxon>
        <taxon>Ecdysozoa</taxon>
        <taxon>Arthropoda</taxon>
        <taxon>Chelicerata</taxon>
        <taxon>Arachnida</taxon>
        <taxon>Araneae</taxon>
        <taxon>Araneomorphae</taxon>
        <taxon>Entelegynae</taxon>
        <taxon>Araneoidea</taxon>
        <taxon>Araneidae</taxon>
        <taxon>Caerostris</taxon>
    </lineage>
</organism>
<proteinExistence type="predicted"/>
<dbReference type="EMBL" id="BPLQ01005123">
    <property type="protein sequence ID" value="GIY12790.1"/>
    <property type="molecule type" value="Genomic_DNA"/>
</dbReference>
<dbReference type="AlphaFoldDB" id="A0AAV4QU83"/>
<gene>
    <name evidence="1" type="ORF">CDAR_591401</name>
</gene>
<name>A0AAV4QU83_9ARAC</name>
<sequence length="215" mass="24373">MFDTPYEGTLCLQQSGYVFNIMSSTIPLCLQQSRYVFNNPVMPQQSRYASNNLVMSSILCLQQSGYAFNNSVMSSTIMSSTIRLCLQQSGYVFNNPVMSSTIRLCLQQFGYVFNNQVMPSTIRLCLQYYVFNNPVMSLSIAVILNLQRTSEMSLGGTFVGSMNKTGFRRRFDTTTSFSPKILDEINSFENHKSYETALEERLRNSTAARGMIPFL</sequence>
<comment type="caution">
    <text evidence="1">The sequence shown here is derived from an EMBL/GenBank/DDBJ whole genome shotgun (WGS) entry which is preliminary data.</text>
</comment>
<dbReference type="Proteomes" id="UP001054837">
    <property type="component" value="Unassembled WGS sequence"/>
</dbReference>
<evidence type="ECO:0000313" key="2">
    <source>
        <dbReference type="Proteomes" id="UP001054837"/>
    </source>
</evidence>
<evidence type="ECO:0000313" key="1">
    <source>
        <dbReference type="EMBL" id="GIY12790.1"/>
    </source>
</evidence>
<reference evidence="1 2" key="1">
    <citation type="submission" date="2021-06" db="EMBL/GenBank/DDBJ databases">
        <title>Caerostris darwini draft genome.</title>
        <authorList>
            <person name="Kono N."/>
            <person name="Arakawa K."/>
        </authorList>
    </citation>
    <scope>NUCLEOTIDE SEQUENCE [LARGE SCALE GENOMIC DNA]</scope>
</reference>
<protein>
    <submittedName>
        <fullName evidence="1">Uncharacterized protein</fullName>
    </submittedName>
</protein>
<keyword evidence="2" id="KW-1185">Reference proteome</keyword>